<comment type="caution">
    <text evidence="1">The sequence shown here is derived from an EMBL/GenBank/DDBJ whole genome shotgun (WGS) entry which is preliminary data.</text>
</comment>
<sequence>MGCCSRRLAELLLGQLHLHPQHACAGDLYRYWVNGTWVNSHRLLYTNDKKGHFTKSLWQRWDHASAAWVNELLTDYSWGRNGKIDHSSSQEWDGARQVWSDDHVSRVQFSYDAAARCTGNSNSIRISKRWIKNLNSIITYDAQGHKTAQTVQVWDYKAKPG</sequence>
<evidence type="ECO:0000313" key="1">
    <source>
        <dbReference type="EMBL" id="CAK9252045.1"/>
    </source>
</evidence>
<dbReference type="EMBL" id="CAXAQS010000543">
    <property type="protein sequence ID" value="CAK9252045.1"/>
    <property type="molecule type" value="Genomic_DNA"/>
</dbReference>
<dbReference type="Proteomes" id="UP001497444">
    <property type="component" value="Unassembled WGS sequence"/>
</dbReference>
<evidence type="ECO:0000313" key="2">
    <source>
        <dbReference type="Proteomes" id="UP001497444"/>
    </source>
</evidence>
<keyword evidence="2" id="KW-1185">Reference proteome</keyword>
<proteinExistence type="predicted"/>
<organism evidence="1 2">
    <name type="scientific">Sphagnum jensenii</name>
    <dbReference type="NCBI Taxonomy" id="128206"/>
    <lineage>
        <taxon>Eukaryota</taxon>
        <taxon>Viridiplantae</taxon>
        <taxon>Streptophyta</taxon>
        <taxon>Embryophyta</taxon>
        <taxon>Bryophyta</taxon>
        <taxon>Sphagnophytina</taxon>
        <taxon>Sphagnopsida</taxon>
        <taxon>Sphagnales</taxon>
        <taxon>Sphagnaceae</taxon>
        <taxon>Sphagnum</taxon>
    </lineage>
</organism>
<accession>A0ABP0VGD1</accession>
<dbReference type="Gene3D" id="2.40.128.720">
    <property type="match status" value="1"/>
</dbReference>
<protein>
    <submittedName>
        <fullName evidence="1">Uncharacterized protein</fullName>
    </submittedName>
</protein>
<reference evidence="1" key="1">
    <citation type="submission" date="2024-02" db="EMBL/GenBank/DDBJ databases">
        <authorList>
            <consortium name="ELIXIR-Norway"/>
            <consortium name="Elixir Norway"/>
        </authorList>
    </citation>
    <scope>NUCLEOTIDE SEQUENCE</scope>
</reference>
<name>A0ABP0VGD1_9BRYO</name>
<gene>
    <name evidence="1" type="ORF">CSSPJE1EN1_LOCUS27423</name>
</gene>